<reference evidence="3 4" key="1">
    <citation type="submission" date="2017-03" db="EMBL/GenBank/DDBJ databases">
        <title>Genomes of endolithic fungi from Antarctica.</title>
        <authorList>
            <person name="Coleine C."/>
            <person name="Masonjones S."/>
            <person name="Stajich J.E."/>
        </authorList>
    </citation>
    <scope>NUCLEOTIDE SEQUENCE [LARGE SCALE GENOMIC DNA]</scope>
    <source>
        <strain evidence="3 4">CCFEE 5187</strain>
    </source>
</reference>
<keyword evidence="4" id="KW-1185">Reference proteome</keyword>
<evidence type="ECO:0000256" key="1">
    <source>
        <dbReference type="ARBA" id="ARBA00022801"/>
    </source>
</evidence>
<dbReference type="SUPFAM" id="SSF53474">
    <property type="entry name" value="alpha/beta-Hydrolases"/>
    <property type="match status" value="1"/>
</dbReference>
<dbReference type="InterPro" id="IPR050300">
    <property type="entry name" value="GDXG_lipolytic_enzyme"/>
</dbReference>
<dbReference type="Pfam" id="PF07859">
    <property type="entry name" value="Abhydrolase_3"/>
    <property type="match status" value="1"/>
</dbReference>
<dbReference type="InterPro" id="IPR029058">
    <property type="entry name" value="AB_hydrolase_fold"/>
</dbReference>
<keyword evidence="1" id="KW-0378">Hydrolase</keyword>
<sequence length="333" mass="37093">MPLKSDLTISKEKFQPSAVSEKTEKYNEKLISIMEGGPRWYEVGAEKYRQMRWNGETPLPKPIVLESGKDIKLPSRDKGRQIPCRVFKPDSGNVKGTFLHIHGGGWVLQSEHYQDTMLKFMADKADLTVISVGYRLAPEDPYPAGNEDCFDVAEYLVDNASSEFGGTLSFMGGDSAGGHLSVLTAFELLDTRPKFAFKGLVLNFGAYDCSGFLPQADHFDRLLVLDGEIMAKFMEAYLPGKSLEERRDPKISPFYKDLRGLKLPPALFTCGTEDCLLDDTMMMATKWQMNGAEGIVRIYPGAPHGFVFFPPGGCEGTEEALEDIRIFLTERTG</sequence>
<dbReference type="Proteomes" id="UP000308768">
    <property type="component" value="Unassembled WGS sequence"/>
</dbReference>
<gene>
    <name evidence="3" type="ORF">B0A49_00040</name>
</gene>
<feature type="domain" description="Alpha/beta hydrolase fold-3" evidence="2">
    <location>
        <begin position="99"/>
        <end position="307"/>
    </location>
</feature>
<evidence type="ECO:0000313" key="4">
    <source>
        <dbReference type="Proteomes" id="UP000308768"/>
    </source>
</evidence>
<dbReference type="GO" id="GO:0016787">
    <property type="term" value="F:hydrolase activity"/>
    <property type="evidence" value="ECO:0007669"/>
    <property type="project" value="UniProtKB-KW"/>
</dbReference>
<comment type="caution">
    <text evidence="3">The sequence shown here is derived from an EMBL/GenBank/DDBJ whole genome shotgun (WGS) entry which is preliminary data.</text>
</comment>
<dbReference type="AlphaFoldDB" id="A0A4U0Y088"/>
<dbReference type="EMBL" id="NAJN01000001">
    <property type="protein sequence ID" value="TKA82441.1"/>
    <property type="molecule type" value="Genomic_DNA"/>
</dbReference>
<evidence type="ECO:0000259" key="2">
    <source>
        <dbReference type="Pfam" id="PF07859"/>
    </source>
</evidence>
<name>A0A4U0Y088_9PEZI</name>
<accession>A0A4U0Y088</accession>
<dbReference type="PANTHER" id="PTHR48081:SF8">
    <property type="entry name" value="ALPHA_BETA HYDROLASE FOLD-3 DOMAIN-CONTAINING PROTEIN-RELATED"/>
    <property type="match status" value="1"/>
</dbReference>
<organism evidence="3 4">
    <name type="scientific">Cryomyces minteri</name>
    <dbReference type="NCBI Taxonomy" id="331657"/>
    <lineage>
        <taxon>Eukaryota</taxon>
        <taxon>Fungi</taxon>
        <taxon>Dikarya</taxon>
        <taxon>Ascomycota</taxon>
        <taxon>Pezizomycotina</taxon>
        <taxon>Dothideomycetes</taxon>
        <taxon>Dothideomycetes incertae sedis</taxon>
        <taxon>Cryomyces</taxon>
    </lineage>
</organism>
<dbReference type="InterPro" id="IPR013094">
    <property type="entry name" value="AB_hydrolase_3"/>
</dbReference>
<dbReference type="PANTHER" id="PTHR48081">
    <property type="entry name" value="AB HYDROLASE SUPERFAMILY PROTEIN C4A8.06C"/>
    <property type="match status" value="1"/>
</dbReference>
<evidence type="ECO:0000313" key="3">
    <source>
        <dbReference type="EMBL" id="TKA82441.1"/>
    </source>
</evidence>
<dbReference type="OrthoDB" id="408631at2759"/>
<protein>
    <recommendedName>
        <fullName evidence="2">Alpha/beta hydrolase fold-3 domain-containing protein</fullName>
    </recommendedName>
</protein>
<proteinExistence type="predicted"/>
<dbReference type="STRING" id="331657.A0A4U0Y088"/>
<dbReference type="Gene3D" id="3.40.50.1820">
    <property type="entry name" value="alpha/beta hydrolase"/>
    <property type="match status" value="1"/>
</dbReference>